<dbReference type="SMART" id="SM00283">
    <property type="entry name" value="MA"/>
    <property type="match status" value="1"/>
</dbReference>
<dbReference type="PROSITE" id="PS50111">
    <property type="entry name" value="CHEMOTAXIS_TRANSDUC_2"/>
    <property type="match status" value="1"/>
</dbReference>
<dbReference type="Proteomes" id="UP000295066">
    <property type="component" value="Unassembled WGS sequence"/>
</dbReference>
<accession>A0A4R8MEN6</accession>
<dbReference type="PANTHER" id="PTHR32089:SF112">
    <property type="entry name" value="LYSOZYME-LIKE PROTEIN-RELATED"/>
    <property type="match status" value="1"/>
</dbReference>
<protein>
    <submittedName>
        <fullName evidence="8">Methyl-accepting chemotaxis sensory transducer with Cache sensor</fullName>
    </submittedName>
</protein>
<dbReference type="Gene3D" id="1.10.8.500">
    <property type="entry name" value="HAMP domain in histidine kinase"/>
    <property type="match status" value="1"/>
</dbReference>
<evidence type="ECO:0000313" key="8">
    <source>
        <dbReference type="EMBL" id="TDY62812.1"/>
    </source>
</evidence>
<dbReference type="SMART" id="SM00304">
    <property type="entry name" value="HAMP"/>
    <property type="match status" value="1"/>
</dbReference>
<dbReference type="SUPFAM" id="SSF58104">
    <property type="entry name" value="Methyl-accepting chemotaxis protein (MCP) signaling domain"/>
    <property type="match status" value="1"/>
</dbReference>
<evidence type="ECO:0000256" key="3">
    <source>
        <dbReference type="PROSITE-ProRule" id="PRU00284"/>
    </source>
</evidence>
<keyword evidence="5" id="KW-1133">Transmembrane helix</keyword>
<reference evidence="8 9" key="1">
    <citation type="submission" date="2019-03" db="EMBL/GenBank/DDBJ databases">
        <title>Genomic Encyclopedia of Type Strains, Phase IV (KMG-IV): sequencing the most valuable type-strain genomes for metagenomic binning, comparative biology and taxonomic classification.</title>
        <authorList>
            <person name="Goeker M."/>
        </authorList>
    </citation>
    <scope>NUCLEOTIDE SEQUENCE [LARGE SCALE GENOMIC DNA]</scope>
    <source>
        <strain evidence="8 9">DSM 25964</strain>
    </source>
</reference>
<dbReference type="RefSeq" id="WP_166669981.1">
    <property type="nucleotide sequence ID" value="NZ_SORI01000003.1"/>
</dbReference>
<keyword evidence="5" id="KW-0812">Transmembrane</keyword>
<feature type="domain" description="Methyl-accepting transducer" evidence="6">
    <location>
        <begin position="418"/>
        <end position="654"/>
    </location>
</feature>
<feature type="region of interest" description="Disordered" evidence="4">
    <location>
        <begin position="671"/>
        <end position="694"/>
    </location>
</feature>
<dbReference type="InterPro" id="IPR003660">
    <property type="entry name" value="HAMP_dom"/>
</dbReference>
<dbReference type="GO" id="GO:0007165">
    <property type="term" value="P:signal transduction"/>
    <property type="evidence" value="ECO:0007669"/>
    <property type="project" value="UniProtKB-KW"/>
</dbReference>
<evidence type="ECO:0000256" key="5">
    <source>
        <dbReference type="SAM" id="Phobius"/>
    </source>
</evidence>
<dbReference type="AlphaFoldDB" id="A0A4R8MEN6"/>
<gene>
    <name evidence="8" type="ORF">C8D99_10332</name>
</gene>
<evidence type="ECO:0000313" key="9">
    <source>
        <dbReference type="Proteomes" id="UP000295066"/>
    </source>
</evidence>
<dbReference type="Pfam" id="PF00672">
    <property type="entry name" value="HAMP"/>
    <property type="match status" value="1"/>
</dbReference>
<evidence type="ECO:0000259" key="6">
    <source>
        <dbReference type="PROSITE" id="PS50111"/>
    </source>
</evidence>
<organism evidence="8 9">
    <name type="scientific">Aminivibrio pyruvatiphilus</name>
    <dbReference type="NCBI Taxonomy" id="1005740"/>
    <lineage>
        <taxon>Bacteria</taxon>
        <taxon>Thermotogati</taxon>
        <taxon>Synergistota</taxon>
        <taxon>Synergistia</taxon>
        <taxon>Synergistales</taxon>
        <taxon>Aminobacteriaceae</taxon>
        <taxon>Aminivibrio</taxon>
    </lineage>
</organism>
<feature type="transmembrane region" description="Helical" evidence="5">
    <location>
        <begin position="12"/>
        <end position="33"/>
    </location>
</feature>
<comment type="similarity">
    <text evidence="2">Belongs to the methyl-accepting chemotaxis (MCP) protein family.</text>
</comment>
<keyword evidence="5" id="KW-0472">Membrane</keyword>
<dbReference type="CDD" id="cd11386">
    <property type="entry name" value="MCP_signal"/>
    <property type="match status" value="1"/>
</dbReference>
<dbReference type="Gene3D" id="1.10.287.950">
    <property type="entry name" value="Methyl-accepting chemotaxis protein"/>
    <property type="match status" value="1"/>
</dbReference>
<dbReference type="GO" id="GO:0016020">
    <property type="term" value="C:membrane"/>
    <property type="evidence" value="ECO:0007669"/>
    <property type="project" value="InterPro"/>
</dbReference>
<keyword evidence="9" id="KW-1185">Reference proteome</keyword>
<keyword evidence="1 3" id="KW-0807">Transducer</keyword>
<comment type="caution">
    <text evidence="8">The sequence shown here is derived from an EMBL/GenBank/DDBJ whole genome shotgun (WGS) entry which is preliminary data.</text>
</comment>
<evidence type="ECO:0000256" key="4">
    <source>
        <dbReference type="SAM" id="MobiDB-lite"/>
    </source>
</evidence>
<dbReference type="PANTHER" id="PTHR32089">
    <property type="entry name" value="METHYL-ACCEPTING CHEMOTAXIS PROTEIN MCPB"/>
    <property type="match status" value="1"/>
</dbReference>
<dbReference type="Pfam" id="PF22673">
    <property type="entry name" value="MCP-like_PDC_1"/>
    <property type="match status" value="1"/>
</dbReference>
<feature type="domain" description="HAMP" evidence="7">
    <location>
        <begin position="344"/>
        <end position="399"/>
    </location>
</feature>
<feature type="transmembrane region" description="Helical" evidence="5">
    <location>
        <begin position="320"/>
        <end position="343"/>
    </location>
</feature>
<sequence length="737" mass="79054">MRIRLGLQGKVTLFVLSSVLLVFVVIIGSVTYINRRESMEQARQLSLSLSREYAKEMKLQFESALEVARTLVHFLEGAVENGTADREQARQILRVTLEKNPRFLGIWSCWEPDAFDGKDRDFAGTEDHDASGRFIPYWYRNEGGIVFEPLADYDVPGENDYYTIPMRRGRETILEPYEEDQLGGKKVLVTSLVVPAISQGKALGVVGVDILMDSIHPITSQLKLYDTGFGRLISHDGIVASHKEPERVGDLAGETQQPGGDAFLRRIQAGESWFGEEWSAAVNSMTLKAFAPVHIGDTGTPWSFGSVILEEEVMASSRRLLRITVLLAGIGILAVVAAVWLIARWIAKPVRKVGELAGRARQGDLTILREEFGISSRDEIGEMADALSEMIASQATAVLSIRKVAEAVSAMAESLAVLSGDTNTSVEQVRSSLEQVIELSESNSASIEETTAGVQEVAGSAQSMSKAAAEGSVAGEKAGKTAVAAGRKVNEVVRELGMAGEKTMTNAEVIGRLAAAVNDIAGFVGVIVSIADQTNLLALNAAIEAARAGEAGRGFAVVAEEVRKLAEESNKAAGEVSKLIASLESSTRGAVGVTEETGTIMKEMITRAQQAGTELQGALEEIDRVIRAIASVAAASEEQAASSGEMASAMDQVTQGTMRISGLIHKIADASEKTAKASEGVSNQAREMRSRGEELLSQIRHFKVRESGSVAVHRNGGKRLPAGPGERVRGRGKLRPR</sequence>
<evidence type="ECO:0000256" key="2">
    <source>
        <dbReference type="ARBA" id="ARBA00029447"/>
    </source>
</evidence>
<proteinExistence type="inferred from homology"/>
<dbReference type="Gene3D" id="3.30.450.20">
    <property type="entry name" value="PAS domain"/>
    <property type="match status" value="2"/>
</dbReference>
<dbReference type="EMBL" id="SORI01000003">
    <property type="protein sequence ID" value="TDY62812.1"/>
    <property type="molecule type" value="Genomic_DNA"/>
</dbReference>
<name>A0A4R8MEN6_9BACT</name>
<dbReference type="Pfam" id="PF00015">
    <property type="entry name" value="MCPsignal"/>
    <property type="match status" value="1"/>
</dbReference>
<evidence type="ECO:0000256" key="1">
    <source>
        <dbReference type="ARBA" id="ARBA00023224"/>
    </source>
</evidence>
<dbReference type="PROSITE" id="PS50885">
    <property type="entry name" value="HAMP"/>
    <property type="match status" value="1"/>
</dbReference>
<dbReference type="CDD" id="cd06225">
    <property type="entry name" value="HAMP"/>
    <property type="match status" value="1"/>
</dbReference>
<feature type="region of interest" description="Disordered" evidence="4">
    <location>
        <begin position="706"/>
        <end position="737"/>
    </location>
</feature>
<dbReference type="InterPro" id="IPR004089">
    <property type="entry name" value="MCPsignal_dom"/>
</dbReference>
<evidence type="ECO:0000259" key="7">
    <source>
        <dbReference type="PROSITE" id="PS50885"/>
    </source>
</evidence>
<dbReference type="CDD" id="cd12913">
    <property type="entry name" value="PDC1_MCP_like"/>
    <property type="match status" value="1"/>
</dbReference>